<dbReference type="PANTHER" id="PTHR33938">
    <property type="entry name" value="FERULOYL ESTERASE B-RELATED"/>
    <property type="match status" value="1"/>
</dbReference>
<keyword evidence="4 8" id="KW-0732">Signal</keyword>
<comment type="similarity">
    <text evidence="1 8">Belongs to the tannase family.</text>
</comment>
<keyword evidence="7" id="KW-1015">Disulfide bond</keyword>
<evidence type="ECO:0000256" key="7">
    <source>
        <dbReference type="ARBA" id="ARBA00023157"/>
    </source>
</evidence>
<evidence type="ECO:0000256" key="3">
    <source>
        <dbReference type="ARBA" id="ARBA00022723"/>
    </source>
</evidence>
<keyword evidence="2" id="KW-0719">Serine esterase</keyword>
<evidence type="ECO:0000256" key="5">
    <source>
        <dbReference type="ARBA" id="ARBA00022801"/>
    </source>
</evidence>
<keyword evidence="6" id="KW-0106">Calcium</keyword>
<dbReference type="Pfam" id="PF07519">
    <property type="entry name" value="Tannase"/>
    <property type="match status" value="1"/>
</dbReference>
<dbReference type="EC" id="3.1.1.-" evidence="8"/>
<evidence type="ECO:0000256" key="8">
    <source>
        <dbReference type="RuleBase" id="RU361238"/>
    </source>
</evidence>
<keyword evidence="5 8" id="KW-0378">Hydrolase</keyword>
<accession>A0A1L7WS94</accession>
<gene>
    <name evidence="9" type="ORF">PAC_05532</name>
</gene>
<dbReference type="InterPro" id="IPR029058">
    <property type="entry name" value="AB_hydrolase_fold"/>
</dbReference>
<protein>
    <recommendedName>
        <fullName evidence="8">Carboxylic ester hydrolase</fullName>
        <ecNumber evidence="8">3.1.1.-</ecNumber>
    </recommendedName>
</protein>
<dbReference type="GO" id="GO:0030600">
    <property type="term" value="F:feruloyl esterase activity"/>
    <property type="evidence" value="ECO:0007669"/>
    <property type="project" value="UniProtKB-ARBA"/>
</dbReference>
<evidence type="ECO:0000256" key="2">
    <source>
        <dbReference type="ARBA" id="ARBA00022487"/>
    </source>
</evidence>
<feature type="signal peptide" evidence="8">
    <location>
        <begin position="1"/>
        <end position="18"/>
    </location>
</feature>
<keyword evidence="3" id="KW-0479">Metal-binding</keyword>
<dbReference type="SUPFAM" id="SSF53474">
    <property type="entry name" value="alpha/beta-Hydrolases"/>
    <property type="match status" value="1"/>
</dbReference>
<organism evidence="9 10">
    <name type="scientific">Phialocephala subalpina</name>
    <dbReference type="NCBI Taxonomy" id="576137"/>
    <lineage>
        <taxon>Eukaryota</taxon>
        <taxon>Fungi</taxon>
        <taxon>Dikarya</taxon>
        <taxon>Ascomycota</taxon>
        <taxon>Pezizomycotina</taxon>
        <taxon>Leotiomycetes</taxon>
        <taxon>Helotiales</taxon>
        <taxon>Mollisiaceae</taxon>
        <taxon>Phialocephala</taxon>
        <taxon>Phialocephala fortinii species complex</taxon>
    </lineage>
</organism>
<dbReference type="Proteomes" id="UP000184330">
    <property type="component" value="Unassembled WGS sequence"/>
</dbReference>
<feature type="chain" id="PRO_5011826722" description="Carboxylic ester hydrolase" evidence="8">
    <location>
        <begin position="19"/>
        <end position="580"/>
    </location>
</feature>
<evidence type="ECO:0000313" key="10">
    <source>
        <dbReference type="Proteomes" id="UP000184330"/>
    </source>
</evidence>
<name>A0A1L7WS94_9HELO</name>
<proteinExistence type="inferred from homology"/>
<evidence type="ECO:0000313" key="9">
    <source>
        <dbReference type="EMBL" id="CZR55644.1"/>
    </source>
</evidence>
<dbReference type="OrthoDB" id="3039123at2759"/>
<sequence>MRSSLVAAVAAFSSMVQALTLDDLCTTSYITAHFPAVDFYDGITLDPTSINTTAVTNASTSGSVFFPDATFDYCQVTFTYSHNGRNDSVALTYWLPTPANFQNRYLATGGGGYAINGGTGSTGSLPGGIEYGAVAGLTDGGFGIFQDQAIEDFLLANGTINWENVYMFGYDAIHEQAVIGKEFTSTVFNMTSNNATLYSYYQGCSEGGREGWSQVQRFADQFDGAAIGAPAFRFAFQQVQHLYSNVVEQTMGYYPPPCELEKIMNETITNCDALDGRVDGVVSRTDLCTMHYNISATLGLPYYCAATAASQRSSSTPAQNGTVSATGIAVAQKILDGLHTSDGKRAYFTYTPTSTWTDAQTAWNATSQSWGLDITSLGGSFVEVLLEEQNGTNLQTLEGVTYDTLHDWILEGWNKYNDVLMTNWPDLSPFKKAGGKVIHFHGESDYSIPTASSVRYWESVREIMNPGLSYNESVAAQNEFYRLFLVPGGSHCAINDYEPNGPWPQTNLAVLIDWVEKDVVPVTLNATVLQGEFEGQNQQLCGWPLRPYWTQNGTMMDCVYDQTSIDSWMYDLDAFYMPVY</sequence>
<dbReference type="EMBL" id="FJOG01000006">
    <property type="protein sequence ID" value="CZR55644.1"/>
    <property type="molecule type" value="Genomic_DNA"/>
</dbReference>
<keyword evidence="10" id="KW-1185">Reference proteome</keyword>
<reference evidence="9 10" key="1">
    <citation type="submission" date="2016-03" db="EMBL/GenBank/DDBJ databases">
        <authorList>
            <person name="Ploux O."/>
        </authorList>
    </citation>
    <scope>NUCLEOTIDE SEQUENCE [LARGE SCALE GENOMIC DNA]</scope>
    <source>
        <strain evidence="9 10">UAMH 11012</strain>
    </source>
</reference>
<evidence type="ECO:0000256" key="4">
    <source>
        <dbReference type="ARBA" id="ARBA00022729"/>
    </source>
</evidence>
<dbReference type="GO" id="GO:0046872">
    <property type="term" value="F:metal ion binding"/>
    <property type="evidence" value="ECO:0007669"/>
    <property type="project" value="UniProtKB-KW"/>
</dbReference>
<evidence type="ECO:0000256" key="6">
    <source>
        <dbReference type="ARBA" id="ARBA00022837"/>
    </source>
</evidence>
<dbReference type="InterPro" id="IPR011118">
    <property type="entry name" value="Tannase/feruloyl_esterase"/>
</dbReference>
<dbReference type="AlphaFoldDB" id="A0A1L7WS94"/>
<dbReference type="PANTHER" id="PTHR33938:SF16">
    <property type="entry name" value="CARBOXYLIC ESTER HYDROLASE"/>
    <property type="match status" value="1"/>
</dbReference>
<evidence type="ECO:0000256" key="1">
    <source>
        <dbReference type="ARBA" id="ARBA00006249"/>
    </source>
</evidence>